<evidence type="ECO:0000256" key="1">
    <source>
        <dbReference type="ARBA" id="ARBA00006464"/>
    </source>
</evidence>
<dbReference type="InterPro" id="IPR003362">
    <property type="entry name" value="Bact_transf"/>
</dbReference>
<evidence type="ECO:0000256" key="2">
    <source>
        <dbReference type="SAM" id="Phobius"/>
    </source>
</evidence>
<reference evidence="5" key="1">
    <citation type="submission" date="2015-05" db="EMBL/GenBank/DDBJ databases">
        <authorList>
            <consortium name="Pathogen Informatics"/>
        </authorList>
    </citation>
    <scope>NUCLEOTIDE SEQUENCE [LARGE SCALE GENOMIC DNA]</scope>
    <source>
        <strain evidence="5">L1-83</strain>
    </source>
</reference>
<keyword evidence="5" id="KW-1185">Reference proteome</keyword>
<evidence type="ECO:0000313" key="5">
    <source>
        <dbReference type="Proteomes" id="UP000049828"/>
    </source>
</evidence>
<organism evidence="4 5">
    <name type="scientific">Roseburia inulinivorans</name>
    <dbReference type="NCBI Taxonomy" id="360807"/>
    <lineage>
        <taxon>Bacteria</taxon>
        <taxon>Bacillati</taxon>
        <taxon>Bacillota</taxon>
        <taxon>Clostridia</taxon>
        <taxon>Lachnospirales</taxon>
        <taxon>Lachnospiraceae</taxon>
        <taxon>Roseburia</taxon>
    </lineage>
</organism>
<dbReference type="OrthoDB" id="9808602at2"/>
<dbReference type="AlphaFoldDB" id="A0A0M6WS15"/>
<feature type="transmembrane region" description="Helical" evidence="2">
    <location>
        <begin position="242"/>
        <end position="261"/>
    </location>
</feature>
<keyword evidence="2" id="KW-1133">Transmembrane helix</keyword>
<accession>A0A0M6WS15</accession>
<dbReference type="GO" id="GO:0016780">
    <property type="term" value="F:phosphotransferase activity, for other substituted phosphate groups"/>
    <property type="evidence" value="ECO:0007669"/>
    <property type="project" value="TreeGrafter"/>
</dbReference>
<feature type="domain" description="Bacterial sugar transferase" evidence="3">
    <location>
        <begin position="237"/>
        <end position="418"/>
    </location>
</feature>
<dbReference type="RefSeq" id="WP_021923125.1">
    <property type="nucleotide sequence ID" value="NZ_CVRS01000077.1"/>
</dbReference>
<feature type="transmembrane region" description="Helical" evidence="2">
    <location>
        <begin position="99"/>
        <end position="122"/>
    </location>
</feature>
<keyword evidence="2" id="KW-0472">Membrane</keyword>
<dbReference type="EMBL" id="CVRS01000077">
    <property type="protein sequence ID" value="CRL39474.1"/>
    <property type="molecule type" value="Genomic_DNA"/>
</dbReference>
<feature type="transmembrane region" description="Helical" evidence="2">
    <location>
        <begin position="71"/>
        <end position="93"/>
    </location>
</feature>
<feature type="transmembrane region" description="Helical" evidence="2">
    <location>
        <begin position="41"/>
        <end position="59"/>
    </location>
</feature>
<sequence>MIQSRKNLLHGCRVPRTVILSVLSVEYIILFYSSLQRLEGILLFIGYFLLTVAITCNNHGRNVQVKYEQELSLILKCVAANLILSVFMCAVYVDNCIPYMIRLGILLILQLLSIVIMCEIVMRITIENYKGKRLYLYQEKTIDISSIPQAESMSVDKVSMEIIKQKIKEYDEVYLFDLSAEKRNDLLKICFKTNRPVYFTTKLSDMELRAAGLAQDGETPIFYRQAGRIGGISAALKRLFDILFSGVLLVILAPLFGIIALCIKLDDGENVFYYQTRCTRGMKKFQIIKFRSMVVGAEKFAGAQLAQNRDPRMTRVGYILRKYKLDELPQLINIFRGEMSFVGPRPERPELIEDIAEKVPEFTFRTTVRAGLTGYAQVHGDYHTEFLDKLKWDLMYIENFSLMLDLKILLMTIPVVLKGTDDVK</sequence>
<keyword evidence="2" id="KW-0812">Transmembrane</keyword>
<feature type="transmembrane region" description="Helical" evidence="2">
    <location>
        <begin position="14"/>
        <end position="35"/>
    </location>
</feature>
<dbReference type="Pfam" id="PF02397">
    <property type="entry name" value="Bac_transf"/>
    <property type="match status" value="1"/>
</dbReference>
<proteinExistence type="inferred from homology"/>
<keyword evidence="4" id="KW-0808">Transferase</keyword>
<evidence type="ECO:0000313" key="4">
    <source>
        <dbReference type="EMBL" id="CRL39474.1"/>
    </source>
</evidence>
<dbReference type="Proteomes" id="UP000049828">
    <property type="component" value="Unassembled WGS sequence"/>
</dbReference>
<comment type="similarity">
    <text evidence="1">Belongs to the bacterial sugar transferase family.</text>
</comment>
<gene>
    <name evidence="4" type="ORF">RIL183_25061</name>
</gene>
<dbReference type="PANTHER" id="PTHR30576:SF0">
    <property type="entry name" value="UNDECAPRENYL-PHOSPHATE N-ACETYLGALACTOSAMINYL 1-PHOSPHATE TRANSFERASE-RELATED"/>
    <property type="match status" value="1"/>
</dbReference>
<evidence type="ECO:0000259" key="3">
    <source>
        <dbReference type="Pfam" id="PF02397"/>
    </source>
</evidence>
<protein>
    <submittedName>
        <fullName evidence="4">Exopolysaccharide biosynthesis polyprenyl glycosylphosphotransferase</fullName>
    </submittedName>
</protein>
<name>A0A0M6WS15_9FIRM</name>
<dbReference type="PANTHER" id="PTHR30576">
    <property type="entry name" value="COLANIC BIOSYNTHESIS UDP-GLUCOSE LIPID CARRIER TRANSFERASE"/>
    <property type="match status" value="1"/>
</dbReference>